<dbReference type="HOGENOM" id="CLU_023194_25_2_1"/>
<feature type="domain" description="Gfo/Idh/MocA-like oxidoreductase N-terminal" evidence="1">
    <location>
        <begin position="22"/>
        <end position="137"/>
    </location>
</feature>
<accession>W9XGR8</accession>
<protein>
    <submittedName>
        <fullName evidence="3">Uncharacterized protein</fullName>
    </submittedName>
</protein>
<dbReference type="InterPro" id="IPR036291">
    <property type="entry name" value="NAD(P)-bd_dom_sf"/>
</dbReference>
<name>W9XGR8_9EURO</name>
<evidence type="ECO:0000313" key="3">
    <source>
        <dbReference type="EMBL" id="EXJ76535.1"/>
    </source>
</evidence>
<proteinExistence type="predicted"/>
<dbReference type="RefSeq" id="XP_007739852.1">
    <property type="nucleotide sequence ID" value="XM_007741662.1"/>
</dbReference>
<dbReference type="Gene3D" id="3.40.50.720">
    <property type="entry name" value="NAD(P)-binding Rossmann-like Domain"/>
    <property type="match status" value="1"/>
</dbReference>
<dbReference type="eggNOG" id="KOG2741">
    <property type="taxonomic scope" value="Eukaryota"/>
</dbReference>
<keyword evidence="4" id="KW-1185">Reference proteome</keyword>
<dbReference type="OrthoDB" id="64915at2759"/>
<dbReference type="PANTHER" id="PTHR43708">
    <property type="entry name" value="CONSERVED EXPRESSED OXIDOREDUCTASE (EUROFUNG)"/>
    <property type="match status" value="1"/>
</dbReference>
<evidence type="ECO:0000259" key="1">
    <source>
        <dbReference type="Pfam" id="PF01408"/>
    </source>
</evidence>
<dbReference type="Pfam" id="PF22685">
    <property type="entry name" value="Gal80p_C-like"/>
    <property type="match status" value="1"/>
</dbReference>
<evidence type="ECO:0000259" key="2">
    <source>
        <dbReference type="Pfam" id="PF22685"/>
    </source>
</evidence>
<dbReference type="STRING" id="1182543.W9XGR8"/>
<dbReference type="InterPro" id="IPR000683">
    <property type="entry name" value="Gfo/Idh/MocA-like_OxRdtase_N"/>
</dbReference>
<dbReference type="Gene3D" id="3.30.360.10">
    <property type="entry name" value="Dihydrodipicolinate Reductase, domain 2"/>
    <property type="match status" value="1"/>
</dbReference>
<gene>
    <name evidence="3" type="ORF">A1O5_01043</name>
</gene>
<reference evidence="3 4" key="1">
    <citation type="submission" date="2013-03" db="EMBL/GenBank/DDBJ databases">
        <title>The Genome Sequence of Cladophialophora psammophila CBS 110553.</title>
        <authorList>
            <consortium name="The Broad Institute Genomics Platform"/>
            <person name="Cuomo C."/>
            <person name="de Hoog S."/>
            <person name="Gorbushina A."/>
            <person name="Walker B."/>
            <person name="Young S.K."/>
            <person name="Zeng Q."/>
            <person name="Gargeya S."/>
            <person name="Fitzgerald M."/>
            <person name="Haas B."/>
            <person name="Abouelleil A."/>
            <person name="Allen A.W."/>
            <person name="Alvarado L."/>
            <person name="Arachchi H.M."/>
            <person name="Berlin A.M."/>
            <person name="Chapman S.B."/>
            <person name="Gainer-Dewar J."/>
            <person name="Goldberg J."/>
            <person name="Griggs A."/>
            <person name="Gujja S."/>
            <person name="Hansen M."/>
            <person name="Howarth C."/>
            <person name="Imamovic A."/>
            <person name="Ireland A."/>
            <person name="Larimer J."/>
            <person name="McCowan C."/>
            <person name="Murphy C."/>
            <person name="Pearson M."/>
            <person name="Poon T.W."/>
            <person name="Priest M."/>
            <person name="Roberts A."/>
            <person name="Saif S."/>
            <person name="Shea T."/>
            <person name="Sisk P."/>
            <person name="Sykes S."/>
            <person name="Wortman J."/>
            <person name="Nusbaum C."/>
            <person name="Birren B."/>
        </authorList>
    </citation>
    <scope>NUCLEOTIDE SEQUENCE [LARGE SCALE GENOMIC DNA]</scope>
    <source>
        <strain evidence="3 4">CBS 110553</strain>
    </source>
</reference>
<organism evidence="3 4">
    <name type="scientific">Cladophialophora psammophila CBS 110553</name>
    <dbReference type="NCBI Taxonomy" id="1182543"/>
    <lineage>
        <taxon>Eukaryota</taxon>
        <taxon>Fungi</taxon>
        <taxon>Dikarya</taxon>
        <taxon>Ascomycota</taxon>
        <taxon>Pezizomycotina</taxon>
        <taxon>Eurotiomycetes</taxon>
        <taxon>Chaetothyriomycetidae</taxon>
        <taxon>Chaetothyriales</taxon>
        <taxon>Herpotrichiellaceae</taxon>
        <taxon>Cladophialophora</taxon>
    </lineage>
</organism>
<sequence length="407" mass="44526">MSKPIRVGFIGLSSHENIHLAGSWGKKGHLPYLAHSPDYTITALCNSSLESAKKAAELHGLDVSKVRTYGDPESLANDDNVDLVVCSVNVMQHYRLIKPALVAGKMVFCEWPLASNLSQMKELADLAEQKKLKTIVGLQGRTGAYVHAVRKFIGSAAGQLGEVLSTSMMVYSLFGGLVLPKEIAYLADIKSGGSIFTITAIHSECLSVPPQNNLQRHGRKLTALSPSVLDTLTAALGEIETHNILLRNKRPTFALTDNDFNIIGSSVPNSTPDHVLVHGTLTGNIPFNFQVRGGPQFKDTPAFDWRIYCTRGEIRVSGNEMLWTGGAIKVQVHDFVTNKVEDVDLGQVLEENVKDDIAYKLGLKAPADNVGRLYEAFAKGKTEKYLDFAQSLKWARFIQEAYTANGM</sequence>
<comment type="caution">
    <text evidence="3">The sequence shown here is derived from an EMBL/GenBank/DDBJ whole genome shotgun (WGS) entry which is preliminary data.</text>
</comment>
<dbReference type="InterPro" id="IPR051317">
    <property type="entry name" value="Gfo/Idh/MocA_oxidoreduct"/>
</dbReference>
<dbReference type="PANTHER" id="PTHR43708:SF1">
    <property type="entry name" value="GALACTOSE_LACTOSE METABOLISM REGULATORY PROTEIN GAL80"/>
    <property type="match status" value="1"/>
</dbReference>
<dbReference type="InterPro" id="IPR055080">
    <property type="entry name" value="Gal80p-like_C"/>
</dbReference>
<dbReference type="Proteomes" id="UP000019471">
    <property type="component" value="Unassembled WGS sequence"/>
</dbReference>
<dbReference type="GO" id="GO:0000166">
    <property type="term" value="F:nucleotide binding"/>
    <property type="evidence" value="ECO:0007669"/>
    <property type="project" value="InterPro"/>
</dbReference>
<dbReference type="SUPFAM" id="SSF51735">
    <property type="entry name" value="NAD(P)-binding Rossmann-fold domains"/>
    <property type="match status" value="1"/>
</dbReference>
<evidence type="ECO:0000313" key="4">
    <source>
        <dbReference type="Proteomes" id="UP000019471"/>
    </source>
</evidence>
<dbReference type="GeneID" id="19185779"/>
<dbReference type="AlphaFoldDB" id="W9XGR8"/>
<dbReference type="EMBL" id="AMGX01000001">
    <property type="protein sequence ID" value="EXJ76535.1"/>
    <property type="molecule type" value="Genomic_DNA"/>
</dbReference>
<dbReference type="Pfam" id="PF01408">
    <property type="entry name" value="GFO_IDH_MocA"/>
    <property type="match status" value="1"/>
</dbReference>
<feature type="domain" description="Gal80p-like C-terminal" evidence="2">
    <location>
        <begin position="228"/>
        <end position="318"/>
    </location>
</feature>